<gene>
    <name evidence="6" type="ORF">ACFFVD_08095</name>
</gene>
<dbReference type="EMBL" id="JBHMDY010000004">
    <property type="protein sequence ID" value="MFB9259761.1"/>
    <property type="molecule type" value="Genomic_DNA"/>
</dbReference>
<dbReference type="Pfam" id="PF00890">
    <property type="entry name" value="FAD_binding_2"/>
    <property type="match status" value="1"/>
</dbReference>
<accession>A0ABV5JPT9</accession>
<reference evidence="6 7" key="1">
    <citation type="submission" date="2024-09" db="EMBL/GenBank/DDBJ databases">
        <authorList>
            <person name="Sun Q."/>
            <person name="Mori K."/>
        </authorList>
    </citation>
    <scope>NUCLEOTIDE SEQUENCE [LARGE SCALE GENOMIC DNA]</scope>
    <source>
        <strain evidence="6 7">CCM 7659</strain>
    </source>
</reference>
<dbReference type="Gene3D" id="3.90.700.10">
    <property type="entry name" value="Succinate dehydrogenase/fumarate reductase flavoprotein, catalytic domain"/>
    <property type="match status" value="1"/>
</dbReference>
<evidence type="ECO:0000256" key="2">
    <source>
        <dbReference type="ARBA" id="ARBA00022630"/>
    </source>
</evidence>
<dbReference type="SUPFAM" id="SSF56425">
    <property type="entry name" value="Succinate dehydrogenase/fumarate reductase flavoprotein, catalytic domain"/>
    <property type="match status" value="1"/>
</dbReference>
<keyword evidence="7" id="KW-1185">Reference proteome</keyword>
<proteinExistence type="predicted"/>
<evidence type="ECO:0000256" key="3">
    <source>
        <dbReference type="ARBA" id="ARBA00022827"/>
    </source>
</evidence>
<sequence length="615" mass="63845">MVARQPGHKGTIGTGAELGAPEKADIVVIGSGGAGLTAALTAAKNGSGVVVVESLEIVGGATGVSAGAGWFPAHGYSTKELGIEDSLDEARTYIYGNGRDQTLDHEVIETFLQKGPEVARYIEGNTKFGWIPVIWPDYHSDIPGASVGRALFPGPYNAEGLGEAAQYVRPALTSGMAKNPMPFWALAGLKTDASWMAGPALVGALLEAGLEAGVEVRTETPAERLLIEDGAVTGLIVSIDGTEHTIRATNGVIIASGGFETSDELATEYLDGPLGTHVSPKGHKGIAVQLAKEIDAELTTMDAAWWMPGVQIPGETLDGVPFARLLLGERSLPHSIVVNSAGKRFANEAASYDQFGGAMRADNEAGGTNDPAYFVFDQNFWEKYGLFGALPGGEVPEYIHQAPTLAELARQLGVDEVGLLRTVDEFNPEAAQGRDPWFGRGEALFDRYFGDYKPFLGKLSTGSLFPAATMKAQLGLAQAIGPVVNFAAKRVAKRNDSEAVRKALVGPLSKFMRPVLKSPRSSTLGPLNKAPYYAVKVHASALGTVGGPVTDASGRVITKAGQVVPGLYSAGNAGGAPTQGFYAGAGGTISLGLVFGHLAGKTAAATSVASDAAGK</sequence>
<comment type="caution">
    <text evidence="6">The sequence shown here is derived from an EMBL/GenBank/DDBJ whole genome shotgun (WGS) entry which is preliminary data.</text>
</comment>
<evidence type="ECO:0000313" key="6">
    <source>
        <dbReference type="EMBL" id="MFB9259761.1"/>
    </source>
</evidence>
<keyword evidence="2" id="KW-0285">Flavoprotein</keyword>
<organism evidence="6 7">
    <name type="scientific">Dietzia aerolata</name>
    <dbReference type="NCBI Taxonomy" id="595984"/>
    <lineage>
        <taxon>Bacteria</taxon>
        <taxon>Bacillati</taxon>
        <taxon>Actinomycetota</taxon>
        <taxon>Actinomycetes</taxon>
        <taxon>Mycobacteriales</taxon>
        <taxon>Dietziaceae</taxon>
        <taxon>Dietzia</taxon>
    </lineage>
</organism>
<keyword evidence="4" id="KW-0560">Oxidoreductase</keyword>
<keyword evidence="3" id="KW-0274">FAD</keyword>
<dbReference type="PANTHER" id="PTHR43400:SF10">
    <property type="entry name" value="3-OXOSTEROID 1-DEHYDROGENASE"/>
    <property type="match status" value="1"/>
</dbReference>
<dbReference type="InterPro" id="IPR036188">
    <property type="entry name" value="FAD/NAD-bd_sf"/>
</dbReference>
<comment type="cofactor">
    <cofactor evidence="1">
        <name>FAD</name>
        <dbReference type="ChEBI" id="CHEBI:57692"/>
    </cofactor>
</comment>
<dbReference type="Proteomes" id="UP001589700">
    <property type="component" value="Unassembled WGS sequence"/>
</dbReference>
<evidence type="ECO:0000256" key="4">
    <source>
        <dbReference type="ARBA" id="ARBA00023002"/>
    </source>
</evidence>
<dbReference type="InterPro" id="IPR050315">
    <property type="entry name" value="FAD-oxidoreductase_2"/>
</dbReference>
<feature type="domain" description="FAD-dependent oxidoreductase 2 FAD-binding" evidence="5">
    <location>
        <begin position="25"/>
        <end position="588"/>
    </location>
</feature>
<evidence type="ECO:0000313" key="7">
    <source>
        <dbReference type="Proteomes" id="UP001589700"/>
    </source>
</evidence>
<protein>
    <submittedName>
        <fullName evidence="6">FAD-dependent oxidoreductase</fullName>
    </submittedName>
</protein>
<dbReference type="Gene3D" id="3.50.50.60">
    <property type="entry name" value="FAD/NAD(P)-binding domain"/>
    <property type="match status" value="2"/>
</dbReference>
<dbReference type="InterPro" id="IPR003953">
    <property type="entry name" value="FAD-dep_OxRdtase_2_FAD-bd"/>
</dbReference>
<dbReference type="PANTHER" id="PTHR43400">
    <property type="entry name" value="FUMARATE REDUCTASE"/>
    <property type="match status" value="1"/>
</dbReference>
<name>A0ABV5JPT9_9ACTN</name>
<evidence type="ECO:0000259" key="5">
    <source>
        <dbReference type="Pfam" id="PF00890"/>
    </source>
</evidence>
<dbReference type="SUPFAM" id="SSF51905">
    <property type="entry name" value="FAD/NAD(P)-binding domain"/>
    <property type="match status" value="1"/>
</dbReference>
<dbReference type="RefSeq" id="WP_182631777.1">
    <property type="nucleotide sequence ID" value="NZ_JAALDM010000083.1"/>
</dbReference>
<evidence type="ECO:0000256" key="1">
    <source>
        <dbReference type="ARBA" id="ARBA00001974"/>
    </source>
</evidence>
<dbReference type="InterPro" id="IPR027477">
    <property type="entry name" value="Succ_DH/fumarate_Rdtase_cat_sf"/>
</dbReference>